<proteinExistence type="predicted"/>
<comment type="caution">
    <text evidence="4">The sequence shown here is derived from an EMBL/GenBank/DDBJ whole genome shotgun (WGS) entry which is preliminary data.</text>
</comment>
<dbReference type="InterPro" id="IPR038721">
    <property type="entry name" value="IS701-like_DDE_dom"/>
</dbReference>
<organism evidence="4">
    <name type="scientific">marine sediment metagenome</name>
    <dbReference type="NCBI Taxonomy" id="412755"/>
    <lineage>
        <taxon>unclassified sequences</taxon>
        <taxon>metagenomes</taxon>
        <taxon>ecological metagenomes</taxon>
    </lineage>
</organism>
<keyword evidence="2" id="KW-0812">Transmembrane</keyword>
<feature type="domain" description="Transposase IS701-like DDE" evidence="3">
    <location>
        <begin position="2"/>
        <end position="154"/>
    </location>
</feature>
<evidence type="ECO:0000256" key="2">
    <source>
        <dbReference type="SAM" id="Phobius"/>
    </source>
</evidence>
<feature type="compositionally biased region" description="Basic residues" evidence="1">
    <location>
        <begin position="72"/>
        <end position="87"/>
    </location>
</feature>
<accession>X1HKU7</accession>
<dbReference type="InterPro" id="IPR012337">
    <property type="entry name" value="RNaseH-like_sf"/>
</dbReference>
<protein>
    <recommendedName>
        <fullName evidence="3">Transposase IS701-like DDE domain-containing protein</fullName>
    </recommendedName>
</protein>
<feature type="transmembrane region" description="Helical" evidence="2">
    <location>
        <begin position="30"/>
        <end position="52"/>
    </location>
</feature>
<dbReference type="Pfam" id="PF13546">
    <property type="entry name" value="DDE_5"/>
    <property type="match status" value="1"/>
</dbReference>
<dbReference type="SUPFAM" id="SSF53098">
    <property type="entry name" value="Ribonuclease H-like"/>
    <property type="match status" value="1"/>
</dbReference>
<dbReference type="EMBL" id="BARU01019856">
    <property type="protein sequence ID" value="GAH57680.1"/>
    <property type="molecule type" value="Genomic_DNA"/>
</dbReference>
<evidence type="ECO:0000256" key="1">
    <source>
        <dbReference type="SAM" id="MobiDB-lite"/>
    </source>
</evidence>
<gene>
    <name evidence="4" type="ORF">S03H2_32673</name>
</gene>
<evidence type="ECO:0000259" key="3">
    <source>
        <dbReference type="Pfam" id="PF13546"/>
    </source>
</evidence>
<keyword evidence="2" id="KW-1133">Transmembrane helix</keyword>
<name>X1HKU7_9ZZZZ</name>
<feature type="non-terminal residue" evidence="4">
    <location>
        <position position="287"/>
    </location>
</feature>
<keyword evidence="2" id="KW-0472">Membrane</keyword>
<feature type="region of interest" description="Disordered" evidence="1">
    <location>
        <begin position="72"/>
        <end position="91"/>
    </location>
</feature>
<evidence type="ECO:0000313" key="4">
    <source>
        <dbReference type="EMBL" id="GAH57680.1"/>
    </source>
</evidence>
<reference evidence="4" key="1">
    <citation type="journal article" date="2014" name="Front. Microbiol.">
        <title>High frequency of phylogenetically diverse reductive dehalogenase-homologous genes in deep subseafloor sedimentary metagenomes.</title>
        <authorList>
            <person name="Kawai M."/>
            <person name="Futagami T."/>
            <person name="Toyoda A."/>
            <person name="Takaki Y."/>
            <person name="Nishi S."/>
            <person name="Hori S."/>
            <person name="Arai W."/>
            <person name="Tsubouchi T."/>
            <person name="Morono Y."/>
            <person name="Uchiyama I."/>
            <person name="Ito T."/>
            <person name="Fujiyama A."/>
            <person name="Inagaki F."/>
            <person name="Takami H."/>
        </authorList>
    </citation>
    <scope>NUCLEOTIDE SEQUENCE</scope>
    <source>
        <strain evidence="4">Expedition CK06-06</strain>
    </source>
</reference>
<sequence length="287" mass="33176">VIDDSDKKRSKSTKSIFKVHKIKDKASGGYIMGQSIVFLFLVTPIVSIPISFEFYMPDPRLTAWYKSNKKLKKQGVPKKKRPKKPKRSDKYPTKQKIALNLLNEFKRYNPIIKIKCVLADALYGTNDFLTNASNIFDGIQVISQLRSNQNIRLSNNTMNLEEYFTKHPGSTQEIKIRGGEKTNVTVGSARLYIVAHGRKRLVIALRYEGEEEYRYLVSSDMSWQHLDIVKAYTLRWLIEVFFQDWKSYEGWGQLTKQPDEDGSSKSLILSLLLDHCLLIHPEQLARL</sequence>
<dbReference type="AlphaFoldDB" id="X1HKU7"/>
<feature type="non-terminal residue" evidence="4">
    <location>
        <position position="1"/>
    </location>
</feature>